<feature type="region of interest" description="Disordered" evidence="22">
    <location>
        <begin position="60"/>
        <end position="80"/>
    </location>
</feature>
<comment type="subcellular location">
    <subcellularLocation>
        <location evidence="2">Cytoplasmic vesicle</location>
        <location evidence="2">COPII-coated vesicle membrane</location>
        <topology evidence="2">Multi-pass membrane protein</topology>
    </subcellularLocation>
    <subcellularLocation>
        <location evidence="1">Endoplasmic reticulum membrane</location>
        <topology evidence="1">Multi-pass membrane protein</topology>
    </subcellularLocation>
    <subcellularLocation>
        <location evidence="3">Golgi apparatus membrane</location>
        <topology evidence="3">Multi-pass membrane protein</topology>
    </subcellularLocation>
</comment>
<evidence type="ECO:0000256" key="3">
    <source>
        <dbReference type="ARBA" id="ARBA00004653"/>
    </source>
</evidence>
<evidence type="ECO:0000256" key="10">
    <source>
        <dbReference type="ARBA" id="ARBA00022824"/>
    </source>
</evidence>
<keyword evidence="8 23" id="KW-0812">Transmembrane</keyword>
<feature type="transmembrane region" description="Helical" evidence="23">
    <location>
        <begin position="506"/>
        <end position="529"/>
    </location>
</feature>
<feature type="transmembrane region" description="Helical" evidence="23">
    <location>
        <begin position="313"/>
        <end position="339"/>
    </location>
</feature>
<keyword evidence="17" id="KW-0325">Glycoprotein</keyword>
<dbReference type="SUPFAM" id="SSF82866">
    <property type="entry name" value="Multidrug efflux transporter AcrB transmembrane domain"/>
    <property type="match status" value="1"/>
</dbReference>
<evidence type="ECO:0000256" key="18">
    <source>
        <dbReference type="ARBA" id="ARBA00023221"/>
    </source>
</evidence>
<feature type="transmembrane region" description="Helical" evidence="23">
    <location>
        <begin position="20"/>
        <end position="45"/>
    </location>
</feature>
<evidence type="ECO:0000256" key="5">
    <source>
        <dbReference type="ARBA" id="ARBA00019541"/>
    </source>
</evidence>
<evidence type="ECO:0000259" key="24">
    <source>
        <dbReference type="PROSITE" id="PS50156"/>
    </source>
</evidence>
<feature type="transmembrane region" description="Helical" evidence="23">
    <location>
        <begin position="396"/>
        <end position="414"/>
    </location>
</feature>
<evidence type="ECO:0000256" key="1">
    <source>
        <dbReference type="ARBA" id="ARBA00004477"/>
    </source>
</evidence>
<keyword evidence="11 23" id="KW-1133">Transmembrane helix</keyword>
<dbReference type="GO" id="GO:0001666">
    <property type="term" value="P:response to hypoxia"/>
    <property type="evidence" value="ECO:0007669"/>
    <property type="project" value="Ensembl"/>
</dbReference>
<dbReference type="InterPro" id="IPR019775">
    <property type="entry name" value="WD40_repeat_CS"/>
</dbReference>
<dbReference type="InterPro" id="IPR036322">
    <property type="entry name" value="WD40_repeat_dom_sf"/>
</dbReference>
<dbReference type="eggNOG" id="KOG1933">
    <property type="taxonomic scope" value="Eukaryota"/>
</dbReference>
<feature type="transmembrane region" description="Helical" evidence="23">
    <location>
        <begin position="707"/>
        <end position="726"/>
    </location>
</feature>
<dbReference type="InterPro" id="IPR015943">
    <property type="entry name" value="WD40/YVTN_repeat-like_dom_sf"/>
</dbReference>
<dbReference type="GO" id="GO:0000139">
    <property type="term" value="C:Golgi membrane"/>
    <property type="evidence" value="ECO:0007669"/>
    <property type="project" value="UniProtKB-SubCell"/>
</dbReference>
<dbReference type="PANTHER" id="PTHR46378">
    <property type="entry name" value="STEROL REGULATORY ELEMENT-BINDING PROTEIN CLEAVAGE-ACTIVATING PROTEIN"/>
    <property type="match status" value="1"/>
</dbReference>
<evidence type="ECO:0000256" key="23">
    <source>
        <dbReference type="SAM" id="Phobius"/>
    </source>
</evidence>
<evidence type="ECO:0000256" key="4">
    <source>
        <dbReference type="ARBA" id="ARBA00007410"/>
    </source>
</evidence>
<dbReference type="InterPro" id="IPR053958">
    <property type="entry name" value="HMGCR/SNAP/NPC1-like_SSD"/>
</dbReference>
<evidence type="ECO:0000256" key="15">
    <source>
        <dbReference type="ARBA" id="ARBA00023136"/>
    </source>
</evidence>
<evidence type="ECO:0000256" key="14">
    <source>
        <dbReference type="ARBA" id="ARBA00023121"/>
    </source>
</evidence>
<dbReference type="SUPFAM" id="SSF101908">
    <property type="entry name" value="Putative isomerase YbhE"/>
    <property type="match status" value="1"/>
</dbReference>
<evidence type="ECO:0000256" key="20">
    <source>
        <dbReference type="ARBA" id="ARBA00045958"/>
    </source>
</evidence>
<dbReference type="EMBL" id="ADFV01172841">
    <property type="status" value="NOT_ANNOTATED_CDS"/>
    <property type="molecule type" value="Genomic_DNA"/>
</dbReference>
<dbReference type="Proteomes" id="UP000001073">
    <property type="component" value="Chromosome 4"/>
</dbReference>
<dbReference type="EMBL" id="ADFV01172840">
    <property type="status" value="NOT_ANNOTATED_CDS"/>
    <property type="molecule type" value="Genomic_DNA"/>
</dbReference>
<dbReference type="PROSITE" id="PS00678">
    <property type="entry name" value="WD_REPEATS_1"/>
    <property type="match status" value="1"/>
</dbReference>
<dbReference type="InParanoid" id="G1R3C0"/>
<dbReference type="InterPro" id="IPR030225">
    <property type="entry name" value="SCAP"/>
</dbReference>
<dbReference type="Pfam" id="PF24006">
    <property type="entry name" value="SCAP_N"/>
    <property type="match status" value="1"/>
</dbReference>
<comment type="function">
    <text evidence="20">Escort protein required for cholesterol as well as lipid homeostasis. Regulates export of the SCAP-SREBP complex from the endoplasmic reticulum to the Golgi upon low cholesterol, thereby regulating the processing of sterol regulatory element-binding proteins (SREBPs) SREBF1/SREBP1 and SREBF2/SREBP2. At high sterol concentrations, formation of a ternary complex with INSIG (INSIG1 or INSIG2) leads to mask the ER export signal in SCAP, promoting retention of the complex in the endoplasmic reticulum. Low sterol concentrations trigger release of INSIG, a conformational change in the SSD domain of SCAP, unmasking of the ER export signal, promoting recruitment into COPII-coated vesicles and transport of the SCAP-SREBP to the Golgi: in the Golgi, SREBPs are then processed, releasing the transcription factor fragment of SREBPs from the membrane, its import into the nucleus and up-regulation of LDLR, INSIG1 and the mevalonate pathway. Binds cholesterol via its SSD domain.</text>
</comment>
<sequence>MTLTERLREKISRAFYNHGLLCASYPIPIILFTGFCILACCYPLLKLPLPGTGPVEFTTPVKDYSPPPVDSDRKQGEPTEQPEWYVGAPVAYVQQIFVKSSVFPWHKNLLAVDVFRSPLSRAFQLVEEIRNHVLRDSSGTRSLEELCLQVTDLLPGLRKLRNLLPEHGCLLLSPGNFWQNDRERFHADPDIIGTIHQHEPKTLQTSATLKDLLFGVPGKYSGVSLYTRKRMVSYTITLVFQHYHAKFLGSLRARLMLLHPSPNCSLRAESLVHVHFKEEIGVAELIPLVTTYIILFAYIYFSTRKIDMVKSKWGLALAAVVTVLSSLLMSVGLCTLFGLTPTLNGGEIFPYLVVVIGLENVLVLTKSVVSTPVDLEVKLRIAQGLSSESWSIMKNMATELGIILIGYFTLVPAIQEFCLFAVVGLVSDFFLQMLFFTTVLSIDIRRMELADLNKRLPPEACLPSAKPVGQPTRYERQLAVRPSTPHTITLQPSSFRNLRLPKRLRVVYFLVPPAPLQAGTVVWIGILVYTDPAGLRTYLAAQVTEQSPLGEGALAPMPVPSGMLPASHPDPAFSIFPPDAPKLPENQTSPGESPERGGPAEVVHDSPVPEVTWGPEDEELWRKLSFRHWPTLFSYYNITLAKRYISLLPVITVTLRQNPREALEGRHPQDGRSAWPPPGPVPAGHWEAGPKGPGGVQAHGDVTLYKVAALGLAAGIVLVLLLLCLYRVLCPRNYGQPGGGPGRRRRGELPCDDYGYAPPETEIVPLVLRGHLMDIECLASDGMLLVSCCLAGHVCVWDAQTGDCLTRIRGLKVGRAAVRPGDCGPFWLAGVWDAIEGVLCCSSEEVSSGITALVFLDKRIVAARLNGSLDFFSLETHTALSPLQFRGTPGRGSSPASPVYSSSDTVACRLTHTVPCAHQKPITALKAAAGRLVTGSQDHTLRVFRLEDSCCLFTLQGHSGAITTVYIDQTMVLASGGQDGAICLWDVLTGSRVSHVFAHRGDVTSLTCTTSCVISSGLDDLISIWDRSTGIKFYSIQQDLGCGASLGVISDNLLVTGGQGCVSFWDLNYGDLLQTVYLGKNSEAQPARQILVLDNAAIVCNFGSELSLVYVPSVLEKLD</sequence>
<dbReference type="GO" id="GO:0006955">
    <property type="term" value="P:immune response"/>
    <property type="evidence" value="ECO:0007669"/>
    <property type="project" value="Ensembl"/>
</dbReference>
<dbReference type="FunFam" id="2.130.10.10:FF:000391">
    <property type="entry name" value="sterol regulatory element-binding protein cleavage-activating protein-like"/>
    <property type="match status" value="1"/>
</dbReference>
<evidence type="ECO:0000256" key="8">
    <source>
        <dbReference type="ARBA" id="ARBA00022692"/>
    </source>
</evidence>
<dbReference type="PANTHER" id="PTHR46378:SF1">
    <property type="entry name" value="STEROL REGULATORY ELEMENT-BINDING PROTEIN CLEAVAGE-ACTIVATING PROTEIN"/>
    <property type="match status" value="1"/>
</dbReference>
<protein>
    <recommendedName>
        <fullName evidence="5">Sterol regulatory element-binding protein cleavage-activating protein</fullName>
    </recommendedName>
</protein>
<evidence type="ECO:0000256" key="17">
    <source>
        <dbReference type="ARBA" id="ARBA00023180"/>
    </source>
</evidence>
<evidence type="ECO:0000313" key="26">
    <source>
        <dbReference type="Proteomes" id="UP000001073"/>
    </source>
</evidence>
<dbReference type="GO" id="GO:0045542">
    <property type="term" value="P:positive regulation of cholesterol biosynthetic process"/>
    <property type="evidence" value="ECO:0007669"/>
    <property type="project" value="Ensembl"/>
</dbReference>
<feature type="region of interest" description="Disordered" evidence="22">
    <location>
        <begin position="663"/>
        <end position="693"/>
    </location>
</feature>
<dbReference type="Pfam" id="PF24017">
    <property type="entry name" value="Beta-prop_SCAP"/>
    <property type="match status" value="1"/>
</dbReference>
<keyword evidence="12" id="KW-0333">Golgi apparatus</keyword>
<evidence type="ECO:0000256" key="12">
    <source>
        <dbReference type="ARBA" id="ARBA00023034"/>
    </source>
</evidence>
<organism evidence="25 26">
    <name type="scientific">Nomascus leucogenys</name>
    <name type="common">Northern white-cheeked gibbon</name>
    <name type="synonym">Hylobates leucogenys</name>
    <dbReference type="NCBI Taxonomy" id="61853"/>
    <lineage>
        <taxon>Eukaryota</taxon>
        <taxon>Metazoa</taxon>
        <taxon>Chordata</taxon>
        <taxon>Craniata</taxon>
        <taxon>Vertebrata</taxon>
        <taxon>Euteleostomi</taxon>
        <taxon>Mammalia</taxon>
        <taxon>Eutheria</taxon>
        <taxon>Euarchontoglires</taxon>
        <taxon>Primates</taxon>
        <taxon>Haplorrhini</taxon>
        <taxon>Catarrhini</taxon>
        <taxon>Hylobatidae</taxon>
        <taxon>Nomascus</taxon>
    </lineage>
</organism>
<feature type="region of interest" description="Disordered" evidence="22">
    <location>
        <begin position="576"/>
        <end position="613"/>
    </location>
</feature>
<dbReference type="InterPro" id="IPR057042">
    <property type="entry name" value="Beta-prop_SCAP"/>
</dbReference>
<dbReference type="InterPro" id="IPR001680">
    <property type="entry name" value="WD40_rpt"/>
</dbReference>
<evidence type="ECO:0000256" key="13">
    <source>
        <dbReference type="ARBA" id="ARBA00023098"/>
    </source>
</evidence>
<evidence type="ECO:0000256" key="19">
    <source>
        <dbReference type="ARBA" id="ARBA00023329"/>
    </source>
</evidence>
<dbReference type="SMART" id="SM00320">
    <property type="entry name" value="WD40"/>
    <property type="match status" value="5"/>
</dbReference>
<keyword evidence="14" id="KW-0446">Lipid-binding</keyword>
<keyword evidence="10" id="KW-0256">Endoplasmic reticulum</keyword>
<dbReference type="FunCoup" id="G1R3C0">
    <property type="interactions" value="1422"/>
</dbReference>
<keyword evidence="15 23" id="KW-0472">Membrane</keyword>
<feature type="transmembrane region" description="Helical" evidence="23">
    <location>
        <begin position="280"/>
        <end position="301"/>
    </location>
</feature>
<feature type="repeat" description="WD" evidence="21">
    <location>
        <begin position="955"/>
        <end position="995"/>
    </location>
</feature>
<dbReference type="PROSITE" id="PS50156">
    <property type="entry name" value="SSD"/>
    <property type="match status" value="1"/>
</dbReference>
<dbReference type="GO" id="GO:0032936">
    <property type="term" value="C:SREBP-SCAP complex"/>
    <property type="evidence" value="ECO:0007669"/>
    <property type="project" value="TreeGrafter"/>
</dbReference>
<feature type="transmembrane region" description="Helical" evidence="23">
    <location>
        <begin position="351"/>
        <end position="375"/>
    </location>
</feature>
<evidence type="ECO:0000256" key="16">
    <source>
        <dbReference type="ARBA" id="ARBA00023166"/>
    </source>
</evidence>
<keyword evidence="9" id="KW-0677">Repeat</keyword>
<dbReference type="EMBL" id="ADFV01172842">
    <property type="status" value="NOT_ANNOTATED_CDS"/>
    <property type="molecule type" value="Genomic_DNA"/>
</dbReference>
<evidence type="ECO:0000256" key="11">
    <source>
        <dbReference type="ARBA" id="ARBA00022989"/>
    </source>
</evidence>
<evidence type="ECO:0000256" key="9">
    <source>
        <dbReference type="ARBA" id="ARBA00022737"/>
    </source>
</evidence>
<dbReference type="GO" id="GO:0012507">
    <property type="term" value="C:ER to Golgi transport vesicle membrane"/>
    <property type="evidence" value="ECO:0007669"/>
    <property type="project" value="UniProtKB-SubCell"/>
</dbReference>
<evidence type="ECO:0000256" key="7">
    <source>
        <dbReference type="ARBA" id="ARBA00022574"/>
    </source>
</evidence>
<keyword evidence="7 21" id="KW-0853">WD repeat</keyword>
<dbReference type="GO" id="GO:0042304">
    <property type="term" value="P:regulation of fatty acid biosynthetic process"/>
    <property type="evidence" value="ECO:0007669"/>
    <property type="project" value="Ensembl"/>
</dbReference>
<proteinExistence type="inferred from homology"/>
<keyword evidence="13" id="KW-0443">Lipid metabolism</keyword>
<dbReference type="InterPro" id="IPR057041">
    <property type="entry name" value="SCAP_N"/>
</dbReference>
<dbReference type="GO" id="GO:0008203">
    <property type="term" value="P:cholesterol metabolic process"/>
    <property type="evidence" value="ECO:0007669"/>
    <property type="project" value="UniProtKB-KW"/>
</dbReference>
<dbReference type="GO" id="GO:0032934">
    <property type="term" value="F:sterol binding"/>
    <property type="evidence" value="ECO:0007669"/>
    <property type="project" value="InterPro"/>
</dbReference>
<keyword evidence="26" id="KW-1185">Reference proteome</keyword>
<dbReference type="Ensembl" id="ENSNLET00000008061.3">
    <property type="protein sequence ID" value="ENSNLEP00000007692.2"/>
    <property type="gene ID" value="ENSNLEG00000006316.3"/>
</dbReference>
<dbReference type="GO" id="GO:0005789">
    <property type="term" value="C:endoplasmic reticulum membrane"/>
    <property type="evidence" value="ECO:0007669"/>
    <property type="project" value="UniProtKB-SubCell"/>
</dbReference>
<gene>
    <name evidence="25" type="primary">SCAP</name>
</gene>
<dbReference type="Gene3D" id="2.130.10.10">
    <property type="entry name" value="YVTN repeat-like/Quinoprotein amine dehydrogenase"/>
    <property type="match status" value="2"/>
</dbReference>
<evidence type="ECO:0000256" key="21">
    <source>
        <dbReference type="PROSITE-ProRule" id="PRU00221"/>
    </source>
</evidence>
<evidence type="ECO:0000313" key="25">
    <source>
        <dbReference type="Ensembl" id="ENSNLEP00000007692.2"/>
    </source>
</evidence>
<dbReference type="EMBL" id="ADFV01172839">
    <property type="status" value="NOT_ANNOTATED_CDS"/>
    <property type="molecule type" value="Genomic_DNA"/>
</dbReference>
<reference evidence="25" key="3">
    <citation type="submission" date="2025-09" db="UniProtKB">
        <authorList>
            <consortium name="Ensembl"/>
        </authorList>
    </citation>
    <scope>IDENTIFICATION</scope>
</reference>
<dbReference type="Pfam" id="PF12349">
    <property type="entry name" value="Sterol-sensing"/>
    <property type="match status" value="1"/>
</dbReference>
<evidence type="ECO:0000256" key="6">
    <source>
        <dbReference type="ARBA" id="ARBA00022548"/>
    </source>
</evidence>
<dbReference type="Pfam" id="PF00400">
    <property type="entry name" value="WD40"/>
    <property type="match status" value="1"/>
</dbReference>
<feature type="domain" description="SSD" evidence="24">
    <location>
        <begin position="284"/>
        <end position="442"/>
    </location>
</feature>
<dbReference type="GO" id="GO:0032933">
    <property type="term" value="P:SREBP signaling pathway"/>
    <property type="evidence" value="ECO:0007669"/>
    <property type="project" value="Ensembl"/>
</dbReference>
<dbReference type="AlphaFoldDB" id="G1R3C0"/>
<dbReference type="FunFam" id="2.130.10.10:FF:000209">
    <property type="entry name" value="sterol regulatory element-binding protein cleavage-activating protein-like"/>
    <property type="match status" value="1"/>
</dbReference>
<keyword evidence="6" id="KW-0153">Cholesterol metabolism</keyword>
<keyword evidence="18" id="KW-0753">Steroid metabolism</keyword>
<reference evidence="25 26" key="1">
    <citation type="submission" date="2012-10" db="EMBL/GenBank/DDBJ databases">
        <authorList>
            <consortium name="Gibbon Genome Sequencing Consortium"/>
        </authorList>
    </citation>
    <scope>NUCLEOTIDE SEQUENCE [LARGE SCALE GENOMIC DNA]</scope>
</reference>
<dbReference type="GO" id="GO:0032868">
    <property type="term" value="P:response to insulin"/>
    <property type="evidence" value="ECO:0007669"/>
    <property type="project" value="Ensembl"/>
</dbReference>
<keyword evidence="19" id="KW-0968">Cytoplasmic vesicle</keyword>
<dbReference type="HOGENOM" id="CLU_006510_0_0_1"/>
<dbReference type="STRING" id="61853.ENSNLEP00000007692"/>
<dbReference type="SUPFAM" id="SSF50978">
    <property type="entry name" value="WD40 repeat-like"/>
    <property type="match status" value="1"/>
</dbReference>
<accession>G1R3C0</accession>
<evidence type="ECO:0000256" key="2">
    <source>
        <dbReference type="ARBA" id="ARBA00004557"/>
    </source>
</evidence>
<dbReference type="InterPro" id="IPR000731">
    <property type="entry name" value="SSD"/>
</dbReference>
<dbReference type="PROSITE" id="PS50082">
    <property type="entry name" value="WD_REPEATS_2"/>
    <property type="match status" value="1"/>
</dbReference>
<dbReference type="GeneTree" id="ENSGT00940000158130"/>
<keyword evidence="16" id="KW-1207">Sterol metabolism</keyword>
<name>G1R3C0_NOMLE</name>
<dbReference type="PROSITE" id="PS50294">
    <property type="entry name" value="WD_REPEATS_REGION"/>
    <property type="match status" value="1"/>
</dbReference>
<reference evidence="25" key="2">
    <citation type="submission" date="2025-08" db="UniProtKB">
        <authorList>
            <consortium name="Ensembl"/>
        </authorList>
    </citation>
    <scope>IDENTIFICATION</scope>
</reference>
<evidence type="ECO:0000256" key="22">
    <source>
        <dbReference type="SAM" id="MobiDB-lite"/>
    </source>
</evidence>
<comment type="similarity">
    <text evidence="4">Belongs to the WD repeat SCAP family.</text>
</comment>
<dbReference type="OMA" id="IMKQYNV"/>